<dbReference type="Proteomes" id="UP000177053">
    <property type="component" value="Unassembled WGS sequence"/>
</dbReference>
<dbReference type="GO" id="GO:0003677">
    <property type="term" value="F:DNA binding"/>
    <property type="evidence" value="ECO:0007669"/>
    <property type="project" value="InterPro"/>
</dbReference>
<dbReference type="Gene3D" id="3.30.70.1290">
    <property type="entry name" value="Transposase IS200-like"/>
    <property type="match status" value="1"/>
</dbReference>
<evidence type="ECO:0000313" key="2">
    <source>
        <dbReference type="EMBL" id="OGM12416.1"/>
    </source>
</evidence>
<gene>
    <name evidence="2" type="ORF">A2Z22_04555</name>
</gene>
<evidence type="ECO:0000313" key="3">
    <source>
        <dbReference type="Proteomes" id="UP000177053"/>
    </source>
</evidence>
<organism evidence="2 3">
    <name type="scientific">Candidatus Woesebacteria bacterium RBG_16_34_12</name>
    <dbReference type="NCBI Taxonomy" id="1802480"/>
    <lineage>
        <taxon>Bacteria</taxon>
        <taxon>Candidatus Woeseibacteriota</taxon>
    </lineage>
</organism>
<dbReference type="GO" id="GO:0006313">
    <property type="term" value="P:DNA transposition"/>
    <property type="evidence" value="ECO:0007669"/>
    <property type="project" value="InterPro"/>
</dbReference>
<comment type="caution">
    <text evidence="2">The sequence shown here is derived from an EMBL/GenBank/DDBJ whole genome shotgun (WGS) entry which is preliminary data.</text>
</comment>
<dbReference type="InterPro" id="IPR036515">
    <property type="entry name" value="Transposase_17_sf"/>
</dbReference>
<dbReference type="EMBL" id="MGFS01000001">
    <property type="protein sequence ID" value="OGM12416.1"/>
    <property type="molecule type" value="Genomic_DNA"/>
</dbReference>
<dbReference type="AlphaFoldDB" id="A0A1F7XBM5"/>
<dbReference type="PANTHER" id="PTHR34322">
    <property type="entry name" value="TRANSPOSASE, Y1_TNP DOMAIN-CONTAINING"/>
    <property type="match status" value="1"/>
</dbReference>
<dbReference type="GO" id="GO:0004803">
    <property type="term" value="F:transposase activity"/>
    <property type="evidence" value="ECO:0007669"/>
    <property type="project" value="InterPro"/>
</dbReference>
<accession>A0A1F7XBM5</accession>
<protein>
    <recommendedName>
        <fullName evidence="1">Transposase IS200-like domain-containing protein</fullName>
    </recommendedName>
</protein>
<evidence type="ECO:0000259" key="1">
    <source>
        <dbReference type="SMART" id="SM01321"/>
    </source>
</evidence>
<sequence length="223" mass="26978">MPSKNRQKIYIENGIYHIYNRGVAKLPIFLDTQDYIKFINILNDALTKRPLKIISFDLRGRSYKAVEKQIKNFLDEISLIAYCLMKNHFHLLIKQNSKNSMESFMRSILTRYSSYFNKKYKRVGPVFQGRYKAILITKENYLLHLSRYIHLNPQEENVNLLKAFSSYSNYLGLRKNKWLKPKIILDYFKREYLDEMKFYKSYQNFVEVYKGKKKRFLKNMILE</sequence>
<name>A0A1F7XBM5_9BACT</name>
<dbReference type="SMART" id="SM01321">
    <property type="entry name" value="Y1_Tnp"/>
    <property type="match status" value="1"/>
</dbReference>
<dbReference type="SUPFAM" id="SSF143422">
    <property type="entry name" value="Transposase IS200-like"/>
    <property type="match status" value="1"/>
</dbReference>
<proteinExistence type="predicted"/>
<dbReference type="Pfam" id="PF01797">
    <property type="entry name" value="Y1_Tnp"/>
    <property type="match status" value="1"/>
</dbReference>
<reference evidence="2 3" key="1">
    <citation type="journal article" date="2016" name="Nat. Commun.">
        <title>Thousands of microbial genomes shed light on interconnected biogeochemical processes in an aquifer system.</title>
        <authorList>
            <person name="Anantharaman K."/>
            <person name="Brown C.T."/>
            <person name="Hug L.A."/>
            <person name="Sharon I."/>
            <person name="Castelle C.J."/>
            <person name="Probst A.J."/>
            <person name="Thomas B.C."/>
            <person name="Singh A."/>
            <person name="Wilkins M.J."/>
            <person name="Karaoz U."/>
            <person name="Brodie E.L."/>
            <person name="Williams K.H."/>
            <person name="Hubbard S.S."/>
            <person name="Banfield J.F."/>
        </authorList>
    </citation>
    <scope>NUCLEOTIDE SEQUENCE [LARGE SCALE GENOMIC DNA]</scope>
</reference>
<dbReference type="InterPro" id="IPR002686">
    <property type="entry name" value="Transposase_17"/>
</dbReference>
<feature type="domain" description="Transposase IS200-like" evidence="1">
    <location>
        <begin position="11"/>
        <end position="152"/>
    </location>
</feature>
<dbReference type="PANTHER" id="PTHR34322:SF2">
    <property type="entry name" value="TRANSPOSASE IS200-LIKE DOMAIN-CONTAINING PROTEIN"/>
    <property type="match status" value="1"/>
</dbReference>